<proteinExistence type="predicted"/>
<reference evidence="3" key="2">
    <citation type="submission" date="2025-08" db="UniProtKB">
        <authorList>
            <consortium name="RefSeq"/>
        </authorList>
    </citation>
    <scope>IDENTIFICATION</scope>
    <source>
        <strain evidence="3">14028-0561.14</strain>
        <tissue evidence="3">Whole fly</tissue>
    </source>
</reference>
<keyword evidence="2" id="KW-1185">Reference proteome</keyword>
<evidence type="ECO:0000256" key="1">
    <source>
        <dbReference type="PROSITE-ProRule" id="PRU00023"/>
    </source>
</evidence>
<dbReference type="PROSITE" id="PS50088">
    <property type="entry name" value="ANK_REPEAT"/>
    <property type="match status" value="1"/>
</dbReference>
<dbReference type="InterPro" id="IPR002110">
    <property type="entry name" value="Ankyrin_rpt"/>
</dbReference>
<keyword evidence="1" id="KW-0040">ANK repeat</keyword>
<accession>A0A6P4JJ65</accession>
<dbReference type="SMART" id="SM00248">
    <property type="entry name" value="ANK"/>
    <property type="match status" value="2"/>
</dbReference>
<feature type="repeat" description="ANK" evidence="1">
    <location>
        <begin position="54"/>
        <end position="86"/>
    </location>
</feature>
<name>A0A6P4JJ65_DROKI</name>
<evidence type="ECO:0000313" key="2">
    <source>
        <dbReference type="Proteomes" id="UP001652661"/>
    </source>
</evidence>
<keyword evidence="3" id="KW-0236">DNA replication inhibitor</keyword>
<dbReference type="Proteomes" id="UP001652661">
    <property type="component" value="Chromosome 2R"/>
</dbReference>
<reference evidence="2" key="1">
    <citation type="submission" date="2025-05" db="UniProtKB">
        <authorList>
            <consortium name="RefSeq"/>
        </authorList>
    </citation>
    <scope>NUCLEOTIDE SEQUENCE [LARGE SCALE GENOMIC DNA]</scope>
    <source>
        <strain evidence="2">14028-0561.14</strain>
    </source>
</reference>
<dbReference type="Gene3D" id="1.25.40.20">
    <property type="entry name" value="Ankyrin repeat-containing domain"/>
    <property type="match status" value="1"/>
</dbReference>
<organism evidence="2 3">
    <name type="scientific">Drosophila kikkawai</name>
    <name type="common">Fruit fly</name>
    <dbReference type="NCBI Taxonomy" id="30033"/>
    <lineage>
        <taxon>Eukaryota</taxon>
        <taxon>Metazoa</taxon>
        <taxon>Ecdysozoa</taxon>
        <taxon>Arthropoda</taxon>
        <taxon>Hexapoda</taxon>
        <taxon>Insecta</taxon>
        <taxon>Pterygota</taxon>
        <taxon>Neoptera</taxon>
        <taxon>Endopterygota</taxon>
        <taxon>Diptera</taxon>
        <taxon>Brachycera</taxon>
        <taxon>Muscomorpha</taxon>
        <taxon>Ephydroidea</taxon>
        <taxon>Drosophilidae</taxon>
        <taxon>Drosophila</taxon>
        <taxon>Sophophora</taxon>
    </lineage>
</organism>
<dbReference type="OrthoDB" id="439236at2759"/>
<gene>
    <name evidence="3" type="primary">plu</name>
</gene>
<dbReference type="GO" id="GO:0008156">
    <property type="term" value="P:negative regulation of DNA replication"/>
    <property type="evidence" value="ECO:0007669"/>
    <property type="project" value="UniProtKB-KW"/>
</dbReference>
<dbReference type="SUPFAM" id="SSF48403">
    <property type="entry name" value="Ankyrin repeat"/>
    <property type="match status" value="1"/>
</dbReference>
<dbReference type="RefSeq" id="XP_017035671.1">
    <property type="nucleotide sequence ID" value="XM_017180182.3"/>
</dbReference>
<dbReference type="Pfam" id="PF12796">
    <property type="entry name" value="Ank_2"/>
    <property type="match status" value="1"/>
</dbReference>
<dbReference type="AlphaFoldDB" id="A0A6P4JJ65"/>
<protein>
    <submittedName>
        <fullName evidence="3">DNA replication inhibitor plutonium</fullName>
    </submittedName>
</protein>
<sequence>MVALVSVLHRYVWELWKMTEINALSCVGQDDVVSLRIVCTLARDKHDLEQLDSYGNTALLKACYLGRLECARTLLEFGGNIFAINYFGQNALTLATYAGHLPLVQELLRRRSYKDFNLSSLIPALCVATVQKHADLELFFAQLDPGGVKETHTVHGLGVQELRGMAVKAKRLSPDSPPTFIRHRFR</sequence>
<dbReference type="InterPro" id="IPR036770">
    <property type="entry name" value="Ankyrin_rpt-contain_sf"/>
</dbReference>
<evidence type="ECO:0000313" key="3">
    <source>
        <dbReference type="RefSeq" id="XP_017035671.1"/>
    </source>
</evidence>